<name>A0A9D4BC73_DREPO</name>
<dbReference type="SUPFAM" id="SSF46966">
    <property type="entry name" value="Spectrin repeat"/>
    <property type="match status" value="1"/>
</dbReference>
<protein>
    <submittedName>
        <fullName evidence="1">Uncharacterized protein</fullName>
    </submittedName>
</protein>
<dbReference type="Gene3D" id="1.20.58.60">
    <property type="match status" value="1"/>
</dbReference>
<dbReference type="Proteomes" id="UP000828390">
    <property type="component" value="Unassembled WGS sequence"/>
</dbReference>
<evidence type="ECO:0000313" key="1">
    <source>
        <dbReference type="EMBL" id="KAH3689410.1"/>
    </source>
</evidence>
<sequence>MFQVTEVNTLSQQLLEDGHPDEDTINQKRDEVNEAWARLKQLSLLRQERLFGAHEIQRFNR</sequence>
<reference evidence="1" key="2">
    <citation type="submission" date="2020-11" db="EMBL/GenBank/DDBJ databases">
        <authorList>
            <person name="McCartney M.A."/>
            <person name="Auch B."/>
            <person name="Kono T."/>
            <person name="Mallez S."/>
            <person name="Becker A."/>
            <person name="Gohl D.M."/>
            <person name="Silverstein K.A.T."/>
            <person name="Koren S."/>
            <person name="Bechman K.B."/>
            <person name="Herman A."/>
            <person name="Abrahante J.E."/>
            <person name="Garbe J."/>
        </authorList>
    </citation>
    <scope>NUCLEOTIDE SEQUENCE</scope>
    <source>
        <strain evidence="1">Duluth1</strain>
        <tissue evidence="1">Whole animal</tissue>
    </source>
</reference>
<keyword evidence="2" id="KW-1185">Reference proteome</keyword>
<comment type="caution">
    <text evidence="1">The sequence shown here is derived from an EMBL/GenBank/DDBJ whole genome shotgun (WGS) entry which is preliminary data.</text>
</comment>
<dbReference type="EMBL" id="JAIWYP010000123">
    <property type="protein sequence ID" value="KAH3689410.1"/>
    <property type="molecule type" value="Genomic_DNA"/>
</dbReference>
<accession>A0A9D4BC73</accession>
<evidence type="ECO:0000313" key="2">
    <source>
        <dbReference type="Proteomes" id="UP000828390"/>
    </source>
</evidence>
<gene>
    <name evidence="1" type="ORF">DPMN_193547</name>
</gene>
<proteinExistence type="predicted"/>
<dbReference type="InterPro" id="IPR002017">
    <property type="entry name" value="Spectrin_repeat"/>
</dbReference>
<reference evidence="1" key="1">
    <citation type="journal article" date="2019" name="bioRxiv">
        <title>The Genome of the Zebra Mussel, Dreissena polymorpha: A Resource for Invasive Species Research.</title>
        <authorList>
            <person name="McCartney M.A."/>
            <person name="Auch B."/>
            <person name="Kono T."/>
            <person name="Mallez S."/>
            <person name="Zhang Y."/>
            <person name="Obille A."/>
            <person name="Becker A."/>
            <person name="Abrahante J.E."/>
            <person name="Garbe J."/>
            <person name="Badalamenti J.P."/>
            <person name="Herman A."/>
            <person name="Mangelson H."/>
            <person name="Liachko I."/>
            <person name="Sullivan S."/>
            <person name="Sone E.D."/>
            <person name="Koren S."/>
            <person name="Silverstein K.A.T."/>
            <person name="Beckman K.B."/>
            <person name="Gohl D.M."/>
        </authorList>
    </citation>
    <scope>NUCLEOTIDE SEQUENCE</scope>
    <source>
        <strain evidence="1">Duluth1</strain>
        <tissue evidence="1">Whole animal</tissue>
    </source>
</reference>
<dbReference type="Pfam" id="PF00435">
    <property type="entry name" value="Spectrin"/>
    <property type="match status" value="1"/>
</dbReference>
<dbReference type="AlphaFoldDB" id="A0A9D4BC73"/>
<organism evidence="1 2">
    <name type="scientific">Dreissena polymorpha</name>
    <name type="common">Zebra mussel</name>
    <name type="synonym">Mytilus polymorpha</name>
    <dbReference type="NCBI Taxonomy" id="45954"/>
    <lineage>
        <taxon>Eukaryota</taxon>
        <taxon>Metazoa</taxon>
        <taxon>Spiralia</taxon>
        <taxon>Lophotrochozoa</taxon>
        <taxon>Mollusca</taxon>
        <taxon>Bivalvia</taxon>
        <taxon>Autobranchia</taxon>
        <taxon>Heteroconchia</taxon>
        <taxon>Euheterodonta</taxon>
        <taxon>Imparidentia</taxon>
        <taxon>Neoheterodontei</taxon>
        <taxon>Myida</taxon>
        <taxon>Dreissenoidea</taxon>
        <taxon>Dreissenidae</taxon>
        <taxon>Dreissena</taxon>
    </lineage>
</organism>